<keyword evidence="3" id="KW-0808">Transferase</keyword>
<dbReference type="InterPro" id="IPR051052">
    <property type="entry name" value="Diverse_substrate_MTase"/>
</dbReference>
<dbReference type="InterPro" id="IPR013216">
    <property type="entry name" value="Methyltransf_11"/>
</dbReference>
<dbReference type="PANTHER" id="PTHR44942:SF4">
    <property type="entry name" value="METHYLTRANSFERASE TYPE 11 DOMAIN-CONTAINING PROTEIN"/>
    <property type="match status" value="1"/>
</dbReference>
<evidence type="ECO:0000256" key="1">
    <source>
        <dbReference type="ARBA" id="ARBA00008361"/>
    </source>
</evidence>
<comment type="similarity">
    <text evidence="1">Belongs to the methyltransferase superfamily.</text>
</comment>
<evidence type="ECO:0000313" key="6">
    <source>
        <dbReference type="Proteomes" id="UP001249851"/>
    </source>
</evidence>
<accession>A0AAD9PSE4</accession>
<dbReference type="AlphaFoldDB" id="A0AAD9PSE4"/>
<feature type="domain" description="Methyltransferase type 11" evidence="4">
    <location>
        <begin position="60"/>
        <end position="152"/>
    </location>
</feature>
<comment type="caution">
    <text evidence="5">The sequence shown here is derived from an EMBL/GenBank/DDBJ whole genome shotgun (WGS) entry which is preliminary data.</text>
</comment>
<keyword evidence="2 5" id="KW-0489">Methyltransferase</keyword>
<dbReference type="PANTHER" id="PTHR44942">
    <property type="entry name" value="METHYLTRANSF_11 DOMAIN-CONTAINING PROTEIN"/>
    <property type="match status" value="1"/>
</dbReference>
<sequence length="279" mass="32038">MTDDIAGQSSSLVPEVARKAFASSSNYEKVRQGYPADAVRFFLQNLRLLDDSTACKKKVLELGSGTGKFTRVMLEIVNKQNVTVIASDPLEEMCKEFKQHQPDTEIIQCTAERIGLLDASIDVVIACQCFHWFANPTALEEIHRVLVTDGFLGLIWAVCDFSVPWLARLWEFMAPLYKEKSIVCPYDEKWKDVFSSTRRRLFSDLEGNLDYSLSFPIKDLHDAYHFFSSLSVIASGNESTQKSFRQLFYKVIREEFEDKGVAFEQVPFKIYLYWCNKIN</sequence>
<evidence type="ECO:0000256" key="3">
    <source>
        <dbReference type="ARBA" id="ARBA00022679"/>
    </source>
</evidence>
<dbReference type="EMBL" id="JARQWQ010000153">
    <property type="protein sequence ID" value="KAK2548190.1"/>
    <property type="molecule type" value="Genomic_DNA"/>
</dbReference>
<gene>
    <name evidence="5" type="ORF">P5673_031653</name>
</gene>
<name>A0AAD9PSE4_ACRCE</name>
<evidence type="ECO:0000259" key="4">
    <source>
        <dbReference type="Pfam" id="PF08241"/>
    </source>
</evidence>
<evidence type="ECO:0000313" key="5">
    <source>
        <dbReference type="EMBL" id="KAK2548190.1"/>
    </source>
</evidence>
<proteinExistence type="inferred from homology"/>
<dbReference type="InterPro" id="IPR029063">
    <property type="entry name" value="SAM-dependent_MTases_sf"/>
</dbReference>
<keyword evidence="6" id="KW-1185">Reference proteome</keyword>
<dbReference type="GO" id="GO:0008757">
    <property type="term" value="F:S-adenosylmethionine-dependent methyltransferase activity"/>
    <property type="evidence" value="ECO:0007669"/>
    <property type="project" value="InterPro"/>
</dbReference>
<protein>
    <submittedName>
        <fullName evidence="5">Methyltransferase C25B8.09</fullName>
    </submittedName>
</protein>
<dbReference type="Pfam" id="PF08241">
    <property type="entry name" value="Methyltransf_11"/>
    <property type="match status" value="1"/>
</dbReference>
<evidence type="ECO:0000256" key="2">
    <source>
        <dbReference type="ARBA" id="ARBA00022603"/>
    </source>
</evidence>
<dbReference type="Proteomes" id="UP001249851">
    <property type="component" value="Unassembled WGS sequence"/>
</dbReference>
<organism evidence="5 6">
    <name type="scientific">Acropora cervicornis</name>
    <name type="common">Staghorn coral</name>
    <dbReference type="NCBI Taxonomy" id="6130"/>
    <lineage>
        <taxon>Eukaryota</taxon>
        <taxon>Metazoa</taxon>
        <taxon>Cnidaria</taxon>
        <taxon>Anthozoa</taxon>
        <taxon>Hexacorallia</taxon>
        <taxon>Scleractinia</taxon>
        <taxon>Astrocoeniina</taxon>
        <taxon>Acroporidae</taxon>
        <taxon>Acropora</taxon>
    </lineage>
</organism>
<dbReference type="GO" id="GO:0032259">
    <property type="term" value="P:methylation"/>
    <property type="evidence" value="ECO:0007669"/>
    <property type="project" value="UniProtKB-KW"/>
</dbReference>
<dbReference type="CDD" id="cd02440">
    <property type="entry name" value="AdoMet_MTases"/>
    <property type="match status" value="1"/>
</dbReference>
<dbReference type="Gene3D" id="3.40.50.150">
    <property type="entry name" value="Vaccinia Virus protein VP39"/>
    <property type="match status" value="1"/>
</dbReference>
<reference evidence="5" key="1">
    <citation type="journal article" date="2023" name="G3 (Bethesda)">
        <title>Whole genome assembly and annotation of the endangered Caribbean coral Acropora cervicornis.</title>
        <authorList>
            <person name="Selwyn J.D."/>
            <person name="Vollmer S.V."/>
        </authorList>
    </citation>
    <scope>NUCLEOTIDE SEQUENCE</scope>
    <source>
        <strain evidence="5">K2</strain>
    </source>
</reference>
<reference evidence="5" key="2">
    <citation type="journal article" date="2023" name="Science">
        <title>Genomic signatures of disease resistance in endangered staghorn corals.</title>
        <authorList>
            <person name="Vollmer S.V."/>
            <person name="Selwyn J.D."/>
            <person name="Despard B.A."/>
            <person name="Roesel C.L."/>
        </authorList>
    </citation>
    <scope>NUCLEOTIDE SEQUENCE</scope>
    <source>
        <strain evidence="5">K2</strain>
    </source>
</reference>
<dbReference type="SUPFAM" id="SSF53335">
    <property type="entry name" value="S-adenosyl-L-methionine-dependent methyltransferases"/>
    <property type="match status" value="1"/>
</dbReference>